<feature type="domain" description="EAL" evidence="2">
    <location>
        <begin position="402"/>
        <end position="655"/>
    </location>
</feature>
<keyword evidence="5" id="KW-1185">Reference proteome</keyword>
<dbReference type="Proteomes" id="UP001169006">
    <property type="component" value="Unassembled WGS sequence"/>
</dbReference>
<dbReference type="InterPro" id="IPR043128">
    <property type="entry name" value="Rev_trsase/Diguanyl_cyclase"/>
</dbReference>
<dbReference type="SMART" id="SM00267">
    <property type="entry name" value="GGDEF"/>
    <property type="match status" value="1"/>
</dbReference>
<comment type="caution">
    <text evidence="4">The sequence shown here is derived from an EMBL/GenBank/DDBJ whole genome shotgun (WGS) entry which is preliminary data.</text>
</comment>
<dbReference type="PANTHER" id="PTHR44757">
    <property type="entry name" value="DIGUANYLATE CYCLASE DGCP"/>
    <property type="match status" value="1"/>
</dbReference>
<dbReference type="PROSITE" id="PS50887">
    <property type="entry name" value="GGDEF"/>
    <property type="match status" value="1"/>
</dbReference>
<dbReference type="InterPro" id="IPR052155">
    <property type="entry name" value="Biofilm_reg_signaling"/>
</dbReference>
<dbReference type="PANTHER" id="PTHR44757:SF2">
    <property type="entry name" value="BIOFILM ARCHITECTURE MAINTENANCE PROTEIN MBAA"/>
    <property type="match status" value="1"/>
</dbReference>
<dbReference type="SMART" id="SM00052">
    <property type="entry name" value="EAL"/>
    <property type="match status" value="1"/>
</dbReference>
<dbReference type="Gene3D" id="3.20.20.450">
    <property type="entry name" value="EAL domain"/>
    <property type="match status" value="1"/>
</dbReference>
<dbReference type="NCBIfam" id="TIGR00254">
    <property type="entry name" value="GGDEF"/>
    <property type="match status" value="1"/>
</dbReference>
<feature type="transmembrane region" description="Helical" evidence="1">
    <location>
        <begin position="33"/>
        <end position="51"/>
    </location>
</feature>
<dbReference type="Gene3D" id="3.30.70.270">
    <property type="match status" value="1"/>
</dbReference>
<dbReference type="InterPro" id="IPR000160">
    <property type="entry name" value="GGDEF_dom"/>
</dbReference>
<reference evidence="4" key="1">
    <citation type="journal article" date="2015" name="Int. J. Syst. Evol. Microbiol.">
        <title>Rhizobium oryzicola sp. nov., potential plant-growth-promoting endophytic bacteria isolated from rice roots.</title>
        <authorList>
            <person name="Zhang X.X."/>
            <person name="Gao J.S."/>
            <person name="Cao Y.H."/>
            <person name="Sheirdil R.A."/>
            <person name="Wang X.C."/>
            <person name="Zhang L."/>
        </authorList>
    </citation>
    <scope>NUCLEOTIDE SEQUENCE</scope>
    <source>
        <strain evidence="4">05753</strain>
    </source>
</reference>
<evidence type="ECO:0000256" key="1">
    <source>
        <dbReference type="SAM" id="Phobius"/>
    </source>
</evidence>
<dbReference type="InterPro" id="IPR035919">
    <property type="entry name" value="EAL_sf"/>
</dbReference>
<evidence type="ECO:0000259" key="2">
    <source>
        <dbReference type="PROSITE" id="PS50883"/>
    </source>
</evidence>
<dbReference type="SUPFAM" id="SSF55073">
    <property type="entry name" value="Nucleotide cyclase"/>
    <property type="match status" value="1"/>
</dbReference>
<reference evidence="4" key="2">
    <citation type="submission" date="2023-07" db="EMBL/GenBank/DDBJ databases">
        <authorList>
            <person name="Sun H."/>
        </authorList>
    </citation>
    <scope>NUCLEOTIDE SEQUENCE</scope>
    <source>
        <strain evidence="4">05753</strain>
    </source>
</reference>
<evidence type="ECO:0000313" key="4">
    <source>
        <dbReference type="EMBL" id="MDO1584671.1"/>
    </source>
</evidence>
<dbReference type="InterPro" id="IPR029787">
    <property type="entry name" value="Nucleotide_cyclase"/>
</dbReference>
<keyword evidence="1" id="KW-0812">Transmembrane</keyword>
<gene>
    <name evidence="4" type="ORF">Q2T52_21510</name>
</gene>
<accession>A0ABT8T212</accession>
<feature type="transmembrane region" description="Helical" evidence="1">
    <location>
        <begin position="57"/>
        <end position="79"/>
    </location>
</feature>
<feature type="transmembrane region" description="Helical" evidence="1">
    <location>
        <begin position="125"/>
        <end position="141"/>
    </location>
</feature>
<dbReference type="RefSeq" id="WP_302078917.1">
    <property type="nucleotide sequence ID" value="NZ_JAUKWQ010000009.1"/>
</dbReference>
<dbReference type="EMBL" id="JAUKWQ010000009">
    <property type="protein sequence ID" value="MDO1584671.1"/>
    <property type="molecule type" value="Genomic_DNA"/>
</dbReference>
<dbReference type="SUPFAM" id="SSF141868">
    <property type="entry name" value="EAL domain-like"/>
    <property type="match status" value="1"/>
</dbReference>
<name>A0ABT8T212_9HYPH</name>
<sequence>MSVGVQPSQAVDEAFAVRQAQAIAVIRKALTPLILNLAVSASVVGLVYATQCPREGIWVWFAGIVATLTLRLALLLTIRKRDLATTHPLRTLRLVPAGNFLTGIAWGTLPFLIDGSANALMGNNVYLMLFGVTAGAALLNVEFSRPGIAFTLPAHIGACLSLLLYSGTTGLILCANLLLMTLIFYRSSRASERTYLENLTTELKATSLAQSLTAANVDILKANARLEDLANRDSLTHVANRAAFNTRLAEGISQAASNGEELALLILDIDRFKTINDTMGHRGGDELLRQFAERLRTTLPAQNIISRLGGDEFAVILAGKDAYGRAIQEAQAILEHSRAPFDLKGQCRMISSSIGIAVYPHHARNAEELFVSADMALHATKDRGRGTYTEFAPQMRAAAARQRQVEGDILQAIKAGAVETWFQPQVSLNTGRILGFEALVRWHHPQLGAISPPEIVQAAHNIQSSQVLTPAIADAACRMLKRLPSLGLPEATIAINVSPREFAMYSVPDMLDEVATRHGICRSLLEIEITEEALLDTEIAMAQLKQLETSGFLLAVDDFGAGHSSLTHLIDLKVDRLKIDRGLTTGIHLSPRNQAIISALISLGDALSMSVLAEGVETDEEADSLRQLGCEIGQGFLFSRALRADQLEPWVVAWRFRDNDADYAVA</sequence>
<keyword evidence="1" id="KW-1133">Transmembrane helix</keyword>
<dbReference type="Pfam" id="PF00563">
    <property type="entry name" value="EAL"/>
    <property type="match status" value="1"/>
</dbReference>
<feature type="transmembrane region" description="Helical" evidence="1">
    <location>
        <begin position="162"/>
        <end position="185"/>
    </location>
</feature>
<feature type="transmembrane region" description="Helical" evidence="1">
    <location>
        <begin position="91"/>
        <end position="113"/>
    </location>
</feature>
<evidence type="ECO:0000313" key="5">
    <source>
        <dbReference type="Proteomes" id="UP001169006"/>
    </source>
</evidence>
<protein>
    <submittedName>
        <fullName evidence="4">EAL domain-containing protein</fullName>
    </submittedName>
</protein>
<keyword evidence="1" id="KW-0472">Membrane</keyword>
<proteinExistence type="predicted"/>
<dbReference type="InterPro" id="IPR001633">
    <property type="entry name" value="EAL_dom"/>
</dbReference>
<organism evidence="4 5">
    <name type="scientific">Rhizobium oryzicola</name>
    <dbReference type="NCBI Taxonomy" id="1232668"/>
    <lineage>
        <taxon>Bacteria</taxon>
        <taxon>Pseudomonadati</taxon>
        <taxon>Pseudomonadota</taxon>
        <taxon>Alphaproteobacteria</taxon>
        <taxon>Hyphomicrobiales</taxon>
        <taxon>Rhizobiaceae</taxon>
        <taxon>Rhizobium/Agrobacterium group</taxon>
        <taxon>Rhizobium</taxon>
    </lineage>
</organism>
<dbReference type="CDD" id="cd01949">
    <property type="entry name" value="GGDEF"/>
    <property type="match status" value="1"/>
</dbReference>
<evidence type="ECO:0000259" key="3">
    <source>
        <dbReference type="PROSITE" id="PS50887"/>
    </source>
</evidence>
<dbReference type="PROSITE" id="PS50883">
    <property type="entry name" value="EAL"/>
    <property type="match status" value="1"/>
</dbReference>
<feature type="domain" description="GGDEF" evidence="3">
    <location>
        <begin position="260"/>
        <end position="393"/>
    </location>
</feature>
<dbReference type="CDD" id="cd01948">
    <property type="entry name" value="EAL"/>
    <property type="match status" value="1"/>
</dbReference>
<dbReference type="Pfam" id="PF00990">
    <property type="entry name" value="GGDEF"/>
    <property type="match status" value="1"/>
</dbReference>